<dbReference type="Pfam" id="PF00588">
    <property type="entry name" value="SpoU_methylase"/>
    <property type="match status" value="1"/>
</dbReference>
<gene>
    <name evidence="4" type="primary">rlmB</name>
    <name evidence="4" type="ORF">ENO47_03050</name>
</gene>
<accession>A0A7C2ZNH8</accession>
<reference evidence="4" key="1">
    <citation type="journal article" date="2020" name="mSystems">
        <title>Genome- and Community-Level Interaction Insights into Carbon Utilization and Element Cycling Functions of Hydrothermarchaeota in Hydrothermal Sediment.</title>
        <authorList>
            <person name="Zhou Z."/>
            <person name="Liu Y."/>
            <person name="Xu W."/>
            <person name="Pan J."/>
            <person name="Luo Z.H."/>
            <person name="Li M."/>
        </authorList>
    </citation>
    <scope>NUCLEOTIDE SEQUENCE [LARGE SCALE GENOMIC DNA]</scope>
    <source>
        <strain evidence="4">SpSt-132</strain>
    </source>
</reference>
<dbReference type="EMBL" id="DSFP01000031">
    <property type="protein sequence ID" value="HEW45633.1"/>
    <property type="molecule type" value="Genomic_DNA"/>
</dbReference>
<evidence type="ECO:0000256" key="1">
    <source>
        <dbReference type="ARBA" id="ARBA00022603"/>
    </source>
</evidence>
<evidence type="ECO:0000313" key="4">
    <source>
        <dbReference type="EMBL" id="HEW45633.1"/>
    </source>
</evidence>
<evidence type="ECO:0000259" key="3">
    <source>
        <dbReference type="SMART" id="SM00967"/>
    </source>
</evidence>
<dbReference type="SUPFAM" id="SSF55315">
    <property type="entry name" value="L30e-like"/>
    <property type="match status" value="1"/>
</dbReference>
<dbReference type="PANTHER" id="PTHR46429:SF1">
    <property type="entry name" value="23S RRNA (GUANOSINE-2'-O-)-METHYLTRANSFERASE RLMB"/>
    <property type="match status" value="1"/>
</dbReference>
<dbReference type="CDD" id="cd18103">
    <property type="entry name" value="SpoU-like_RlmB"/>
    <property type="match status" value="1"/>
</dbReference>
<sequence>MIVYGKNPVIEALRSGRSVEKVLVAHDSHPPHQVIKICKEKGIKIQKVPRQKIEELSGTKKTQGILAILSPIEYVEPHILFKKTLEAASFFLVLDHITDPQNVGNLLRTCEVFGGVGAIMPKDRSCPINETVVKASAGAVFYLMLSKVGSLSKSLKVFKEMGGWVVVVERGGKDIRDFDFPTGCALVLGSEGEGVSKSLMEIADAVVSIPMVGKINSLNVSSAGAIAMWHAAMKKLDKLQK</sequence>
<dbReference type="InterPro" id="IPR029026">
    <property type="entry name" value="tRNA_m1G_MTases_N"/>
</dbReference>
<name>A0A7C2ZNH8_9AQUI</name>
<dbReference type="Pfam" id="PF08032">
    <property type="entry name" value="SpoU_sub_bind"/>
    <property type="match status" value="1"/>
</dbReference>
<dbReference type="GO" id="GO:0032259">
    <property type="term" value="P:methylation"/>
    <property type="evidence" value="ECO:0007669"/>
    <property type="project" value="UniProtKB-KW"/>
</dbReference>
<comment type="caution">
    <text evidence="4">The sequence shown here is derived from an EMBL/GenBank/DDBJ whole genome shotgun (WGS) entry which is preliminary data.</text>
</comment>
<dbReference type="GO" id="GO:0006396">
    <property type="term" value="P:RNA processing"/>
    <property type="evidence" value="ECO:0007669"/>
    <property type="project" value="InterPro"/>
</dbReference>
<dbReference type="InterPro" id="IPR029028">
    <property type="entry name" value="Alpha/beta_knot_MTases"/>
</dbReference>
<dbReference type="Gene3D" id="3.30.1330.30">
    <property type="match status" value="1"/>
</dbReference>
<dbReference type="InterPro" id="IPR029064">
    <property type="entry name" value="Ribosomal_eL30-like_sf"/>
</dbReference>
<dbReference type="InterPro" id="IPR004441">
    <property type="entry name" value="rRNA_MeTrfase_TrmH"/>
</dbReference>
<dbReference type="GO" id="GO:0005829">
    <property type="term" value="C:cytosol"/>
    <property type="evidence" value="ECO:0007669"/>
    <property type="project" value="TreeGrafter"/>
</dbReference>
<dbReference type="PANTHER" id="PTHR46429">
    <property type="entry name" value="23S RRNA (GUANOSINE-2'-O-)-METHYLTRANSFERASE RLMB"/>
    <property type="match status" value="1"/>
</dbReference>
<dbReference type="SMART" id="SM00967">
    <property type="entry name" value="SpoU_sub_bind"/>
    <property type="match status" value="1"/>
</dbReference>
<dbReference type="InterPro" id="IPR013123">
    <property type="entry name" value="SpoU_subst-bd"/>
</dbReference>
<protein>
    <submittedName>
        <fullName evidence="4">23S rRNA (Guanosine(2251)-2'-O)-methyltransferase RlmB</fullName>
    </submittedName>
</protein>
<dbReference type="InterPro" id="IPR001537">
    <property type="entry name" value="SpoU_MeTrfase"/>
</dbReference>
<evidence type="ECO:0000256" key="2">
    <source>
        <dbReference type="ARBA" id="ARBA00022679"/>
    </source>
</evidence>
<feature type="domain" description="RNA 2-O ribose methyltransferase substrate binding" evidence="3">
    <location>
        <begin position="2"/>
        <end position="75"/>
    </location>
</feature>
<keyword evidence="2 4" id="KW-0808">Transferase</keyword>
<dbReference type="SUPFAM" id="SSF75217">
    <property type="entry name" value="alpha/beta knot"/>
    <property type="match status" value="1"/>
</dbReference>
<dbReference type="GO" id="GO:0003723">
    <property type="term" value="F:RNA binding"/>
    <property type="evidence" value="ECO:0007669"/>
    <property type="project" value="InterPro"/>
</dbReference>
<organism evidence="4">
    <name type="scientific">Hydrogenobacter sp</name>
    <dbReference type="NCBI Taxonomy" id="2152829"/>
    <lineage>
        <taxon>Bacteria</taxon>
        <taxon>Pseudomonadati</taxon>
        <taxon>Aquificota</taxon>
        <taxon>Aquificia</taxon>
        <taxon>Aquificales</taxon>
        <taxon>Aquificaceae</taxon>
        <taxon>Hydrogenobacter</taxon>
    </lineage>
</organism>
<dbReference type="Gene3D" id="3.40.1280.10">
    <property type="match status" value="1"/>
</dbReference>
<dbReference type="GO" id="GO:0008173">
    <property type="term" value="F:RNA methyltransferase activity"/>
    <property type="evidence" value="ECO:0007669"/>
    <property type="project" value="InterPro"/>
</dbReference>
<proteinExistence type="predicted"/>
<keyword evidence="1 4" id="KW-0489">Methyltransferase</keyword>
<dbReference type="AlphaFoldDB" id="A0A7C2ZNH8"/>
<dbReference type="NCBIfam" id="TIGR00186">
    <property type="entry name" value="rRNA_methyl_3"/>
    <property type="match status" value="1"/>
</dbReference>